<organism evidence="3 4">
    <name type="scientific">Staphylococcus hsinchuensis</name>
    <dbReference type="NCBI Taxonomy" id="3051183"/>
    <lineage>
        <taxon>Bacteria</taxon>
        <taxon>Bacillati</taxon>
        <taxon>Bacillota</taxon>
        <taxon>Bacilli</taxon>
        <taxon>Bacillales</taxon>
        <taxon>Staphylococcaceae</taxon>
        <taxon>Staphylococcus</taxon>
    </lineage>
</organism>
<dbReference type="PANTHER" id="PTHR34477">
    <property type="entry name" value="UPF0213 PROTEIN YHBQ"/>
    <property type="match status" value="1"/>
</dbReference>
<dbReference type="RefSeq" id="WP_251521097.1">
    <property type="nucleotide sequence ID" value="NZ_CP128355.1"/>
</dbReference>
<dbReference type="PROSITE" id="PS50164">
    <property type="entry name" value="GIY_YIG"/>
    <property type="match status" value="1"/>
</dbReference>
<name>A0ABZ3EFM6_9STAP</name>
<dbReference type="InterPro" id="IPR000305">
    <property type="entry name" value="GIY-YIG_endonuc"/>
</dbReference>
<sequence length="82" mass="9780">MDEHYIYIVRCNDNSLYTGYAKDVSQRIMKHNEGKGAKYTKTRRPVELVYQEMYGTKSEALKREIEIKRYSRKEKLKLISEG</sequence>
<proteinExistence type="inferred from homology"/>
<dbReference type="EMBL" id="CP128355">
    <property type="protein sequence ID" value="XAF71268.1"/>
    <property type="molecule type" value="Genomic_DNA"/>
</dbReference>
<gene>
    <name evidence="3" type="ORF">QQM35_03935</name>
</gene>
<dbReference type="PANTHER" id="PTHR34477:SF1">
    <property type="entry name" value="UPF0213 PROTEIN YHBQ"/>
    <property type="match status" value="1"/>
</dbReference>
<protein>
    <submittedName>
        <fullName evidence="3">GIY-YIG nuclease family protein</fullName>
    </submittedName>
</protein>
<dbReference type="CDD" id="cd10456">
    <property type="entry name" value="GIY-YIG_UPF0213"/>
    <property type="match status" value="1"/>
</dbReference>
<evidence type="ECO:0000313" key="4">
    <source>
        <dbReference type="Proteomes" id="UP001436297"/>
    </source>
</evidence>
<keyword evidence="4" id="KW-1185">Reference proteome</keyword>
<evidence type="ECO:0000259" key="2">
    <source>
        <dbReference type="PROSITE" id="PS50164"/>
    </source>
</evidence>
<evidence type="ECO:0000256" key="1">
    <source>
        <dbReference type="ARBA" id="ARBA00007435"/>
    </source>
</evidence>
<dbReference type="Proteomes" id="UP001436297">
    <property type="component" value="Chromosome"/>
</dbReference>
<evidence type="ECO:0000313" key="3">
    <source>
        <dbReference type="EMBL" id="XAF71268.1"/>
    </source>
</evidence>
<dbReference type="Gene3D" id="3.40.1440.10">
    <property type="entry name" value="GIY-YIG endonuclease"/>
    <property type="match status" value="1"/>
</dbReference>
<dbReference type="InterPro" id="IPR035901">
    <property type="entry name" value="GIY-YIG_endonuc_sf"/>
</dbReference>
<dbReference type="SUPFAM" id="SSF82771">
    <property type="entry name" value="GIY-YIG endonuclease"/>
    <property type="match status" value="1"/>
</dbReference>
<reference evidence="3 4" key="1">
    <citation type="journal article" date="2024" name="Pathogens">
        <title>Staphylococcus hsinchuensis sp. nov., Isolated from Soymilk.</title>
        <authorList>
            <person name="Wang Y.T."/>
            <person name="Lin Y.C."/>
            <person name="Hsieh Y.H."/>
            <person name="Lin Y.T."/>
            <person name="Hamada M."/>
            <person name="Chen C.C."/>
            <person name="Liou J.S."/>
            <person name="Lee A.Y."/>
            <person name="Zhang W.L."/>
            <person name="Chen Y.T."/>
            <person name="Huang C.H."/>
        </authorList>
    </citation>
    <scope>NUCLEOTIDE SEQUENCE [LARGE SCALE GENOMIC DNA]</scope>
    <source>
        <strain evidence="3 4">H164</strain>
    </source>
</reference>
<accession>A0ABZ3EFM6</accession>
<comment type="similarity">
    <text evidence="1">Belongs to the UPF0213 family.</text>
</comment>
<dbReference type="SMART" id="SM00465">
    <property type="entry name" value="GIYc"/>
    <property type="match status" value="1"/>
</dbReference>
<dbReference type="Pfam" id="PF01541">
    <property type="entry name" value="GIY-YIG"/>
    <property type="match status" value="1"/>
</dbReference>
<feature type="domain" description="GIY-YIG" evidence="2">
    <location>
        <begin position="2"/>
        <end position="77"/>
    </location>
</feature>
<dbReference type="InterPro" id="IPR050190">
    <property type="entry name" value="UPF0213_domain"/>
</dbReference>